<organism evidence="2">
    <name type="scientific">Arundo donax</name>
    <name type="common">Giant reed</name>
    <name type="synonym">Donax arundinaceus</name>
    <dbReference type="NCBI Taxonomy" id="35708"/>
    <lineage>
        <taxon>Eukaryota</taxon>
        <taxon>Viridiplantae</taxon>
        <taxon>Streptophyta</taxon>
        <taxon>Embryophyta</taxon>
        <taxon>Tracheophyta</taxon>
        <taxon>Spermatophyta</taxon>
        <taxon>Magnoliopsida</taxon>
        <taxon>Liliopsida</taxon>
        <taxon>Poales</taxon>
        <taxon>Poaceae</taxon>
        <taxon>PACMAD clade</taxon>
        <taxon>Arundinoideae</taxon>
        <taxon>Arundineae</taxon>
        <taxon>Arundo</taxon>
    </lineage>
</organism>
<dbReference type="EMBL" id="GBRH01237535">
    <property type="protein sequence ID" value="JAD60360.1"/>
    <property type="molecule type" value="Transcribed_RNA"/>
</dbReference>
<protein>
    <submittedName>
        <fullName evidence="2">Uncharacterized protein</fullName>
    </submittedName>
</protein>
<reference evidence="2" key="1">
    <citation type="submission" date="2014-09" db="EMBL/GenBank/DDBJ databases">
        <authorList>
            <person name="Magalhaes I.L.F."/>
            <person name="Oliveira U."/>
            <person name="Santos F.R."/>
            <person name="Vidigal T.H.D.A."/>
            <person name="Brescovit A.D."/>
            <person name="Santos A.J."/>
        </authorList>
    </citation>
    <scope>NUCLEOTIDE SEQUENCE</scope>
    <source>
        <tissue evidence="2">Shoot tissue taken approximately 20 cm above the soil surface</tissue>
    </source>
</reference>
<dbReference type="AlphaFoldDB" id="A0A0A9BGK2"/>
<evidence type="ECO:0000313" key="2">
    <source>
        <dbReference type="EMBL" id="JAD60360.1"/>
    </source>
</evidence>
<accession>A0A0A9BGK2</accession>
<name>A0A0A9BGK2_ARUDO</name>
<keyword evidence="1" id="KW-1133">Transmembrane helix</keyword>
<feature type="transmembrane region" description="Helical" evidence="1">
    <location>
        <begin position="20"/>
        <end position="40"/>
    </location>
</feature>
<keyword evidence="1" id="KW-0472">Membrane</keyword>
<sequence length="42" mass="5217">MYWHRFRGICYLSFFMCNIYKDCFGLLSLTCFTLLLEYFIPF</sequence>
<reference evidence="2" key="2">
    <citation type="journal article" date="2015" name="Data Brief">
        <title>Shoot transcriptome of the giant reed, Arundo donax.</title>
        <authorList>
            <person name="Barrero R.A."/>
            <person name="Guerrero F.D."/>
            <person name="Moolhuijzen P."/>
            <person name="Goolsby J.A."/>
            <person name="Tidwell J."/>
            <person name="Bellgard S.E."/>
            <person name="Bellgard M.I."/>
        </authorList>
    </citation>
    <scope>NUCLEOTIDE SEQUENCE</scope>
    <source>
        <tissue evidence="2">Shoot tissue taken approximately 20 cm above the soil surface</tissue>
    </source>
</reference>
<evidence type="ECO:0000256" key="1">
    <source>
        <dbReference type="SAM" id="Phobius"/>
    </source>
</evidence>
<proteinExistence type="predicted"/>
<keyword evidence="1" id="KW-0812">Transmembrane</keyword>